<organism evidence="2 3">
    <name type="scientific">Cajanus cajan</name>
    <name type="common">Pigeon pea</name>
    <name type="synonym">Cajanus indicus</name>
    <dbReference type="NCBI Taxonomy" id="3821"/>
    <lineage>
        <taxon>Eukaryota</taxon>
        <taxon>Viridiplantae</taxon>
        <taxon>Streptophyta</taxon>
        <taxon>Embryophyta</taxon>
        <taxon>Tracheophyta</taxon>
        <taxon>Spermatophyta</taxon>
        <taxon>Magnoliopsida</taxon>
        <taxon>eudicotyledons</taxon>
        <taxon>Gunneridae</taxon>
        <taxon>Pentapetalae</taxon>
        <taxon>rosids</taxon>
        <taxon>fabids</taxon>
        <taxon>Fabales</taxon>
        <taxon>Fabaceae</taxon>
        <taxon>Papilionoideae</taxon>
        <taxon>50 kb inversion clade</taxon>
        <taxon>NPAAA clade</taxon>
        <taxon>indigoferoid/millettioid clade</taxon>
        <taxon>Phaseoleae</taxon>
        <taxon>Cajanus</taxon>
    </lineage>
</organism>
<name>A0A151U7F2_CAJCA</name>
<dbReference type="AlphaFoldDB" id="A0A151U7F2"/>
<proteinExistence type="predicted"/>
<dbReference type="STRING" id="3821.A0A151U7F2"/>
<feature type="compositionally biased region" description="Low complexity" evidence="1">
    <location>
        <begin position="146"/>
        <end position="170"/>
    </location>
</feature>
<dbReference type="EMBL" id="CM003604">
    <property type="protein sequence ID" value="KYP75213.1"/>
    <property type="molecule type" value="Genomic_DNA"/>
</dbReference>
<accession>A0A151U7F2</accession>
<dbReference type="PANTHER" id="PTHR34193">
    <property type="entry name" value="OS11G0199801 PROTEIN"/>
    <property type="match status" value="1"/>
</dbReference>
<keyword evidence="3" id="KW-1185">Reference proteome</keyword>
<gene>
    <name evidence="2" type="ORF">KK1_007918</name>
</gene>
<reference evidence="2 3" key="1">
    <citation type="journal article" date="2012" name="Nat. Biotechnol.">
        <title>Draft genome sequence of pigeonpea (Cajanus cajan), an orphan legume crop of resource-poor farmers.</title>
        <authorList>
            <person name="Varshney R.K."/>
            <person name="Chen W."/>
            <person name="Li Y."/>
            <person name="Bharti A.K."/>
            <person name="Saxena R.K."/>
            <person name="Schlueter J.A."/>
            <person name="Donoghue M.T."/>
            <person name="Azam S."/>
            <person name="Fan G."/>
            <person name="Whaley A.M."/>
            <person name="Farmer A.D."/>
            <person name="Sheridan J."/>
            <person name="Iwata A."/>
            <person name="Tuteja R."/>
            <person name="Penmetsa R.V."/>
            <person name="Wu W."/>
            <person name="Upadhyaya H.D."/>
            <person name="Yang S.P."/>
            <person name="Shah T."/>
            <person name="Saxena K.B."/>
            <person name="Michael T."/>
            <person name="McCombie W.R."/>
            <person name="Yang B."/>
            <person name="Zhang G."/>
            <person name="Yang H."/>
            <person name="Wang J."/>
            <person name="Spillane C."/>
            <person name="Cook D.R."/>
            <person name="May G.D."/>
            <person name="Xu X."/>
            <person name="Jackson S.A."/>
        </authorList>
    </citation>
    <scope>NUCLEOTIDE SEQUENCE [LARGE SCALE GENOMIC DNA]</scope>
    <source>
        <strain evidence="3">cv. Asha</strain>
    </source>
</reference>
<evidence type="ECO:0000313" key="3">
    <source>
        <dbReference type="Proteomes" id="UP000075243"/>
    </source>
</evidence>
<dbReference type="OMA" id="WWKKSPS"/>
<feature type="region of interest" description="Disordered" evidence="1">
    <location>
        <begin position="48"/>
        <end position="73"/>
    </location>
</feature>
<dbReference type="PANTHER" id="PTHR34193:SF22">
    <property type="entry name" value="DUF3741 DOMAIN-CONTAINING PROTEIN"/>
    <property type="match status" value="1"/>
</dbReference>
<evidence type="ECO:0000313" key="2">
    <source>
        <dbReference type="EMBL" id="KYP75213.1"/>
    </source>
</evidence>
<evidence type="ECO:0000256" key="1">
    <source>
        <dbReference type="SAM" id="MobiDB-lite"/>
    </source>
</evidence>
<sequence length="194" mass="21606">MWATSRTQAIMRGQRELMEMVKNMPESNYELSLKDLVEHHRVEARLENKVEERGLRRGKGGGGGGSRKVAQVKTKGNIDRGGFYLKMVLPFSLGSKDKKKVKKKSESSGNSSSRVTPRLSDGSAKGGVDNKEWWKKSPAPGRETDSGASSLNSESAESSRSSSSNSSSRSNSRRENSGRRCWPFIRRLKRQTQK</sequence>
<dbReference type="Proteomes" id="UP000075243">
    <property type="component" value="Chromosome 2"/>
</dbReference>
<protein>
    <submittedName>
        <fullName evidence="2">Uncharacterized protein</fullName>
    </submittedName>
</protein>
<feature type="region of interest" description="Disordered" evidence="1">
    <location>
        <begin position="95"/>
        <end position="194"/>
    </location>
</feature>
<dbReference type="Gramene" id="C.cajan_07706.t">
    <property type="protein sequence ID" value="C.cajan_07706.t"/>
    <property type="gene ID" value="C.cajan_07706"/>
</dbReference>